<comment type="caution">
    <text evidence="3">The sequence shown here is derived from an EMBL/GenBank/DDBJ whole genome shotgun (WGS) entry which is preliminary data.</text>
</comment>
<gene>
    <name evidence="3" type="ORF">NBRC116591_16250</name>
</gene>
<feature type="domain" description="Glycosyl transferase family 1" evidence="1">
    <location>
        <begin position="188"/>
        <end position="349"/>
    </location>
</feature>
<protein>
    <submittedName>
        <fullName evidence="3">Glycosyltransferase family 4 protein</fullName>
    </submittedName>
</protein>
<dbReference type="Gene3D" id="3.40.50.2000">
    <property type="entry name" value="Glycogen Phosphorylase B"/>
    <property type="match status" value="2"/>
</dbReference>
<dbReference type="Pfam" id="PF00534">
    <property type="entry name" value="Glycos_transf_1"/>
    <property type="match status" value="1"/>
</dbReference>
<dbReference type="EMBL" id="BAABWN010000004">
    <property type="protein sequence ID" value="GAA6167815.1"/>
    <property type="molecule type" value="Genomic_DNA"/>
</dbReference>
<dbReference type="Pfam" id="PF13439">
    <property type="entry name" value="Glyco_transf_4"/>
    <property type="match status" value="1"/>
</dbReference>
<keyword evidence="4" id="KW-1185">Reference proteome</keyword>
<dbReference type="InterPro" id="IPR001296">
    <property type="entry name" value="Glyco_trans_1"/>
</dbReference>
<dbReference type="SUPFAM" id="SSF53756">
    <property type="entry name" value="UDP-Glycosyltransferase/glycogen phosphorylase"/>
    <property type="match status" value="1"/>
</dbReference>
<dbReference type="InterPro" id="IPR028098">
    <property type="entry name" value="Glyco_trans_4-like_N"/>
</dbReference>
<dbReference type="PANTHER" id="PTHR45947">
    <property type="entry name" value="SULFOQUINOVOSYL TRANSFERASE SQD2"/>
    <property type="match status" value="1"/>
</dbReference>
<evidence type="ECO:0000313" key="3">
    <source>
        <dbReference type="EMBL" id="GAA6167815.1"/>
    </source>
</evidence>
<dbReference type="Proteomes" id="UP001465153">
    <property type="component" value="Unassembled WGS sequence"/>
</dbReference>
<sequence>MTNFMNILHLYRTFFPESQGGLEESIYQISSNTRHYGVEPRVLVPSNDGKCSFDHKTIPVQSFQRHGEIASCDWGLSALGELKANLEWADILHLHYPWPFADLLLFLSRSKIPTVLTYHSDIVRQKLLMKPYQPLQKWYLGRVDKIIATSQNYIDTSEVLPNYSDKTSVIPLGISEGNSNQQDVAIDKQSKFSTLPEKFVFFVGVLRYYKGLRYLLEAAQEQSFHIVIAGDGREKDELLSLKDSLQLTNVTFLGHISDEDKFQLMRQSSIVVLPSCERSEAFGMTLVEASMMSKPMITCELGTGTSFVNKHKVTGLVVEPKSASALSESINSLIHDDEKLTQYGQAARLRYEELFSGPALGREYAKVYESLLDGN</sequence>
<dbReference type="PANTHER" id="PTHR45947:SF3">
    <property type="entry name" value="SULFOQUINOVOSYL TRANSFERASE SQD2"/>
    <property type="match status" value="1"/>
</dbReference>
<reference evidence="3 4" key="1">
    <citation type="submission" date="2024-04" db="EMBL/GenBank/DDBJ databases">
        <title>Draft genome sequence of Sessilibacter corallicola NBRC 116591.</title>
        <authorList>
            <person name="Miyakawa T."/>
            <person name="Kusuya Y."/>
            <person name="Miura T."/>
        </authorList>
    </citation>
    <scope>NUCLEOTIDE SEQUENCE [LARGE SCALE GENOMIC DNA]</scope>
    <source>
        <strain evidence="3 4">KU-00831-HH</strain>
    </source>
</reference>
<feature type="domain" description="Glycosyltransferase subfamily 4-like N-terminal" evidence="2">
    <location>
        <begin position="20"/>
        <end position="174"/>
    </location>
</feature>
<name>A0ABQ0A845_9GAMM</name>
<accession>A0ABQ0A845</accession>
<proteinExistence type="predicted"/>
<evidence type="ECO:0000259" key="2">
    <source>
        <dbReference type="Pfam" id="PF13439"/>
    </source>
</evidence>
<evidence type="ECO:0000313" key="4">
    <source>
        <dbReference type="Proteomes" id="UP001465153"/>
    </source>
</evidence>
<dbReference type="InterPro" id="IPR050194">
    <property type="entry name" value="Glycosyltransferase_grp1"/>
</dbReference>
<organism evidence="3 4">
    <name type="scientific">Sessilibacter corallicola</name>
    <dbReference type="NCBI Taxonomy" id="2904075"/>
    <lineage>
        <taxon>Bacteria</taxon>
        <taxon>Pseudomonadati</taxon>
        <taxon>Pseudomonadota</taxon>
        <taxon>Gammaproteobacteria</taxon>
        <taxon>Cellvibrionales</taxon>
        <taxon>Cellvibrionaceae</taxon>
        <taxon>Sessilibacter</taxon>
    </lineage>
</organism>
<evidence type="ECO:0000259" key="1">
    <source>
        <dbReference type="Pfam" id="PF00534"/>
    </source>
</evidence>